<sequence>MSRTIELGRAVIAMQTANIELWLTTLIALSPGTNNLAAQNSGIDLQNLEIDTLMDYLSSGNVWVKRGNDMHMTFNCTKLGRPLDSHGLQQLGDCIVNAPAWKQLGFCLSLPLNYEPMHGKLHLNMDRWREDAQSTANAEDGYESSRSVDLRPPDAIPVLNLDSIEFVMAFCETKTRAVARKRTKRETAKSALESRNAEAFFADTIPNADTSCRFDPLLNSAYHSKAMYQGESIHVQARLCKTPSNLNFDLKLASPNRGKRKAPEIGSDPNTVEVTDDMFSETACIAALADAGLRFSICLSLKGSMTNLKVKANTFIHGLANVAPALWRAGYTSACAHVMNTAPTLARSLDRLSSLAISESLKGKIAELRKSTIGANNEQGLGTHSLVGDAASTIADRLWCHVQKAQSMKTAFSPIKTLCDPGFQANSAETGEEILEEYRDLGADIHCETGEQMHNIKTSATKFQNGNSVCPTFNSTNKVSAMSTSQTLNDKVTEEEATELGHDGSGNQKLLYNVQNACDNTTDIPWANTLITPRTDDEQMLFSF</sequence>
<dbReference type="OrthoDB" id="4187154at2759"/>
<proteinExistence type="predicted"/>
<evidence type="ECO:0000313" key="1">
    <source>
        <dbReference type="EMBL" id="KAF9738791.1"/>
    </source>
</evidence>
<comment type="caution">
    <text evidence="1">The sequence shown here is derived from an EMBL/GenBank/DDBJ whole genome shotgun (WGS) entry which is preliminary data.</text>
</comment>
<dbReference type="EMBL" id="WJXW01000003">
    <property type="protein sequence ID" value="KAF9738791.1"/>
    <property type="molecule type" value="Genomic_DNA"/>
</dbReference>
<reference evidence="1" key="1">
    <citation type="journal article" date="2020" name="Mol. Plant Microbe Interact.">
        <title>Genome Sequence of the Biocontrol Agent Coniothyrium minitans strain Conio (IMI 134523).</title>
        <authorList>
            <person name="Patel D."/>
            <person name="Shittu T.A."/>
            <person name="Baroncelli R."/>
            <person name="Muthumeenakshi S."/>
            <person name="Osborne T.H."/>
            <person name="Janganan T.K."/>
            <person name="Sreenivasaprasad S."/>
        </authorList>
    </citation>
    <scope>NUCLEOTIDE SEQUENCE</scope>
    <source>
        <strain evidence="1">Conio</strain>
    </source>
</reference>
<organism evidence="1 2">
    <name type="scientific">Paraphaeosphaeria minitans</name>
    <dbReference type="NCBI Taxonomy" id="565426"/>
    <lineage>
        <taxon>Eukaryota</taxon>
        <taxon>Fungi</taxon>
        <taxon>Dikarya</taxon>
        <taxon>Ascomycota</taxon>
        <taxon>Pezizomycotina</taxon>
        <taxon>Dothideomycetes</taxon>
        <taxon>Pleosporomycetidae</taxon>
        <taxon>Pleosporales</taxon>
        <taxon>Massarineae</taxon>
        <taxon>Didymosphaeriaceae</taxon>
        <taxon>Paraphaeosphaeria</taxon>
    </lineage>
</organism>
<gene>
    <name evidence="1" type="ORF">PMIN01_04074</name>
</gene>
<dbReference type="Proteomes" id="UP000756921">
    <property type="component" value="Unassembled WGS sequence"/>
</dbReference>
<keyword evidence="2" id="KW-1185">Reference proteome</keyword>
<evidence type="ECO:0000313" key="2">
    <source>
        <dbReference type="Proteomes" id="UP000756921"/>
    </source>
</evidence>
<dbReference type="AlphaFoldDB" id="A0A9P6KUB1"/>
<protein>
    <submittedName>
        <fullName evidence="1">Uncharacterized protein</fullName>
    </submittedName>
</protein>
<name>A0A9P6KUB1_9PLEO</name>
<accession>A0A9P6KUB1</accession>